<keyword evidence="3" id="KW-0238">DNA-binding</keyword>
<evidence type="ECO:0000256" key="6">
    <source>
        <dbReference type="SAM" id="Coils"/>
    </source>
</evidence>
<keyword evidence="5" id="KW-0539">Nucleus</keyword>
<dbReference type="PANTHER" id="PTHR46324:SF26">
    <property type="entry name" value="OS02G0728001 PROTEIN"/>
    <property type="match status" value="1"/>
</dbReference>
<dbReference type="InterPro" id="IPR046347">
    <property type="entry name" value="bZIP_sf"/>
</dbReference>
<evidence type="ECO:0000256" key="1">
    <source>
        <dbReference type="ARBA" id="ARBA00004123"/>
    </source>
</evidence>
<dbReference type="GO" id="GO:0005634">
    <property type="term" value="C:nucleus"/>
    <property type="evidence" value="ECO:0007669"/>
    <property type="project" value="UniProtKB-SubCell"/>
</dbReference>
<dbReference type="InterPro" id="IPR045314">
    <property type="entry name" value="bZIP_plant_GBF1"/>
</dbReference>
<evidence type="ECO:0000256" key="2">
    <source>
        <dbReference type="ARBA" id="ARBA00023015"/>
    </source>
</evidence>
<evidence type="ECO:0000313" key="9">
    <source>
        <dbReference type="EMBL" id="KAL3640351.1"/>
    </source>
</evidence>
<dbReference type="Gene3D" id="1.20.5.170">
    <property type="match status" value="1"/>
</dbReference>
<dbReference type="SMART" id="SM00338">
    <property type="entry name" value="BRLZ"/>
    <property type="match status" value="1"/>
</dbReference>
<dbReference type="FunFam" id="1.20.5.170:FF:000020">
    <property type="entry name" value="BZIP transcription factor"/>
    <property type="match status" value="1"/>
</dbReference>
<keyword evidence="2" id="KW-0805">Transcription regulation</keyword>
<evidence type="ECO:0000259" key="8">
    <source>
        <dbReference type="PROSITE" id="PS50217"/>
    </source>
</evidence>
<gene>
    <name evidence="9" type="ORF">CASFOL_015319</name>
</gene>
<dbReference type="GO" id="GO:0003677">
    <property type="term" value="F:DNA binding"/>
    <property type="evidence" value="ECO:0007669"/>
    <property type="project" value="UniProtKB-KW"/>
</dbReference>
<evidence type="ECO:0000256" key="3">
    <source>
        <dbReference type="ARBA" id="ARBA00023125"/>
    </source>
</evidence>
<reference evidence="10" key="1">
    <citation type="journal article" date="2024" name="IScience">
        <title>Strigolactones Initiate the Formation of Haustorium-like Structures in Castilleja.</title>
        <authorList>
            <person name="Buerger M."/>
            <person name="Peterson D."/>
            <person name="Chory J."/>
        </authorList>
    </citation>
    <scope>NUCLEOTIDE SEQUENCE [LARGE SCALE GENOMIC DNA]</scope>
</reference>
<dbReference type="SUPFAM" id="SSF57959">
    <property type="entry name" value="Leucine zipper domain"/>
    <property type="match status" value="1"/>
</dbReference>
<evidence type="ECO:0000313" key="10">
    <source>
        <dbReference type="Proteomes" id="UP001632038"/>
    </source>
</evidence>
<organism evidence="9 10">
    <name type="scientific">Castilleja foliolosa</name>
    <dbReference type="NCBI Taxonomy" id="1961234"/>
    <lineage>
        <taxon>Eukaryota</taxon>
        <taxon>Viridiplantae</taxon>
        <taxon>Streptophyta</taxon>
        <taxon>Embryophyta</taxon>
        <taxon>Tracheophyta</taxon>
        <taxon>Spermatophyta</taxon>
        <taxon>Magnoliopsida</taxon>
        <taxon>eudicotyledons</taxon>
        <taxon>Gunneridae</taxon>
        <taxon>Pentapetalae</taxon>
        <taxon>asterids</taxon>
        <taxon>lamiids</taxon>
        <taxon>Lamiales</taxon>
        <taxon>Orobanchaceae</taxon>
        <taxon>Pedicularideae</taxon>
        <taxon>Castillejinae</taxon>
        <taxon>Castilleja</taxon>
    </lineage>
</organism>
<feature type="coiled-coil region" evidence="6">
    <location>
        <begin position="76"/>
        <end position="110"/>
    </location>
</feature>
<accession>A0ABD3DFD9</accession>
<keyword evidence="10" id="KW-1185">Reference proteome</keyword>
<keyword evidence="6" id="KW-0175">Coiled coil</keyword>
<feature type="region of interest" description="Disordered" evidence="7">
    <location>
        <begin position="38"/>
        <end position="62"/>
    </location>
</feature>
<evidence type="ECO:0000256" key="5">
    <source>
        <dbReference type="ARBA" id="ARBA00023242"/>
    </source>
</evidence>
<dbReference type="InterPro" id="IPR004827">
    <property type="entry name" value="bZIP"/>
</dbReference>
<protein>
    <recommendedName>
        <fullName evidence="8">BZIP domain-containing protein</fullName>
    </recommendedName>
</protein>
<comment type="caution">
    <text evidence="9">The sequence shown here is derived from an EMBL/GenBank/DDBJ whole genome shotgun (WGS) entry which is preliminary data.</text>
</comment>
<dbReference type="EMBL" id="JAVIJP010000017">
    <property type="protein sequence ID" value="KAL3640351.1"/>
    <property type="molecule type" value="Genomic_DNA"/>
</dbReference>
<proteinExistence type="predicted"/>
<name>A0ABD3DFD9_9LAMI</name>
<evidence type="ECO:0000256" key="7">
    <source>
        <dbReference type="SAM" id="MobiDB-lite"/>
    </source>
</evidence>
<keyword evidence="4" id="KW-0804">Transcription</keyword>
<dbReference type="InterPro" id="IPR044521">
    <property type="entry name" value="AtbZIP8/43"/>
</dbReference>
<sequence>MTFSEINPFSPFVADLTLWDFHEPASNYNPVMYTSNPSSITSNSGSDEPNRKTPKPSAPLPAIVADRKRRRMVSNRESARRSRVRKQKHLEDLSNQLDELRIENRKLTDWFRQAVCYKELIHRENEKLRSESAVLRQHLWDLRQVLLVQRQLEQQSMINPLSAWPCMDNLTYINEEQLINAQLFNCVNVVNL</sequence>
<dbReference type="GO" id="GO:0046983">
    <property type="term" value="F:protein dimerization activity"/>
    <property type="evidence" value="ECO:0007669"/>
    <property type="project" value="UniProtKB-ARBA"/>
</dbReference>
<evidence type="ECO:0000256" key="4">
    <source>
        <dbReference type="ARBA" id="ARBA00023163"/>
    </source>
</evidence>
<comment type="subcellular location">
    <subcellularLocation>
        <location evidence="1">Nucleus</location>
    </subcellularLocation>
</comment>
<dbReference type="PROSITE" id="PS50217">
    <property type="entry name" value="BZIP"/>
    <property type="match status" value="1"/>
</dbReference>
<dbReference type="PROSITE" id="PS00036">
    <property type="entry name" value="BZIP_BASIC"/>
    <property type="match status" value="1"/>
</dbReference>
<dbReference type="Proteomes" id="UP001632038">
    <property type="component" value="Unassembled WGS sequence"/>
</dbReference>
<dbReference type="CDD" id="cd14702">
    <property type="entry name" value="bZIP_plant_GBF1"/>
    <property type="match status" value="1"/>
</dbReference>
<feature type="domain" description="BZIP" evidence="8">
    <location>
        <begin position="65"/>
        <end position="107"/>
    </location>
</feature>
<dbReference type="Pfam" id="PF00170">
    <property type="entry name" value="bZIP_1"/>
    <property type="match status" value="1"/>
</dbReference>
<dbReference type="PANTHER" id="PTHR46324">
    <property type="entry name" value="BASIC LEUCINE ZIPPER 43-RELATED"/>
    <property type="match status" value="1"/>
</dbReference>
<dbReference type="AlphaFoldDB" id="A0ABD3DFD9"/>